<keyword evidence="4" id="KW-1185">Reference proteome</keyword>
<feature type="transmembrane region" description="Helical" evidence="2">
    <location>
        <begin position="144"/>
        <end position="163"/>
    </location>
</feature>
<dbReference type="EMBL" id="CAKOGP040002424">
    <property type="protein sequence ID" value="CAJ1969082.1"/>
    <property type="molecule type" value="Genomic_DNA"/>
</dbReference>
<evidence type="ECO:0000313" key="4">
    <source>
        <dbReference type="Proteomes" id="UP001295423"/>
    </source>
</evidence>
<reference evidence="3" key="1">
    <citation type="submission" date="2023-08" db="EMBL/GenBank/DDBJ databases">
        <authorList>
            <person name="Audoor S."/>
            <person name="Bilcke G."/>
        </authorList>
    </citation>
    <scope>NUCLEOTIDE SEQUENCE</scope>
</reference>
<feature type="compositionally biased region" description="Basic and acidic residues" evidence="1">
    <location>
        <begin position="495"/>
        <end position="514"/>
    </location>
</feature>
<feature type="compositionally biased region" description="Low complexity" evidence="1">
    <location>
        <begin position="437"/>
        <end position="446"/>
    </location>
</feature>
<dbReference type="AlphaFoldDB" id="A0AAD2GBI6"/>
<feature type="compositionally biased region" description="Low complexity" evidence="1">
    <location>
        <begin position="389"/>
        <end position="406"/>
    </location>
</feature>
<proteinExistence type="predicted"/>
<feature type="region of interest" description="Disordered" evidence="1">
    <location>
        <begin position="286"/>
        <end position="308"/>
    </location>
</feature>
<sequence length="546" mass="61110">MMGSYIEGPSEQWLTQFPTILIVTSSMVIDRSLRKDLIEERVRCQIWLWFCVILSLRSHPSSLHDKDIQQHGKKEDLIFETWMHLVIVSNLVSIGVLAISGPLERIKKSYNRSSWWFSFAAWTAMMSSSCLFSSLRYAEGAQESIAMFSLQVYILSLCILWIIHWYKRRKEKLEQEMRKITNYGGSGSNTNPSSSFIISQDKDGFDRSKWYTWKPSTTLRWISQVLESSFDHDDVDHGVLQQLASHRIDGPLLDTLSVSQLLQLQVPYGPACHLDQAIQTELVRPFPKPRGSEANMSGSSCNGASFGGTTSAHPNDFLSGFDEEYNSDRRRSFASTAKSDGTSGLADRNSFASGAEMLNLDPNQENHINDVMKERYGLELPRLRTEGTSASDPASGAPPSQASAVSDGEDPLQRGPIQKQLQSAALPTPKIAPAPAAPAIHTPSSAQASSVGGKSEIPEAILKQMPANIQDIAKRRPDLVRQMLLSKQLQVQDQKFQREDQLYTHAEEGAHDGNEDYGNDDEDSTDETSRLLRRRKDHRQYKSTGL</sequence>
<name>A0AAD2GBI6_9STRA</name>
<feature type="region of interest" description="Disordered" evidence="1">
    <location>
        <begin position="386"/>
        <end position="414"/>
    </location>
</feature>
<accession>A0AAD2GBI6</accession>
<protein>
    <submittedName>
        <fullName evidence="3">Uncharacterized protein</fullName>
    </submittedName>
</protein>
<feature type="region of interest" description="Disordered" evidence="1">
    <location>
        <begin position="489"/>
        <end position="546"/>
    </location>
</feature>
<gene>
    <name evidence="3" type="ORF">CYCCA115_LOCUS23528</name>
</gene>
<feature type="compositionally biased region" description="Basic residues" evidence="1">
    <location>
        <begin position="531"/>
        <end position="546"/>
    </location>
</feature>
<feature type="compositionally biased region" description="Acidic residues" evidence="1">
    <location>
        <begin position="515"/>
        <end position="526"/>
    </location>
</feature>
<organism evidence="3 4">
    <name type="scientific">Cylindrotheca closterium</name>
    <dbReference type="NCBI Taxonomy" id="2856"/>
    <lineage>
        <taxon>Eukaryota</taxon>
        <taxon>Sar</taxon>
        <taxon>Stramenopiles</taxon>
        <taxon>Ochrophyta</taxon>
        <taxon>Bacillariophyta</taxon>
        <taxon>Bacillariophyceae</taxon>
        <taxon>Bacillariophycidae</taxon>
        <taxon>Bacillariales</taxon>
        <taxon>Bacillariaceae</taxon>
        <taxon>Cylindrotheca</taxon>
    </lineage>
</organism>
<feature type="compositionally biased region" description="Polar residues" evidence="1">
    <location>
        <begin position="294"/>
        <end position="308"/>
    </location>
</feature>
<dbReference type="Proteomes" id="UP001295423">
    <property type="component" value="Unassembled WGS sequence"/>
</dbReference>
<evidence type="ECO:0000256" key="2">
    <source>
        <dbReference type="SAM" id="Phobius"/>
    </source>
</evidence>
<keyword evidence="2" id="KW-0812">Transmembrane</keyword>
<evidence type="ECO:0000313" key="3">
    <source>
        <dbReference type="EMBL" id="CAJ1969082.1"/>
    </source>
</evidence>
<feature type="transmembrane region" description="Helical" evidence="2">
    <location>
        <begin position="115"/>
        <end position="138"/>
    </location>
</feature>
<keyword evidence="2" id="KW-1133">Transmembrane helix</keyword>
<feature type="transmembrane region" description="Helical" evidence="2">
    <location>
        <begin position="82"/>
        <end position="103"/>
    </location>
</feature>
<comment type="caution">
    <text evidence="3">The sequence shown here is derived from an EMBL/GenBank/DDBJ whole genome shotgun (WGS) entry which is preliminary data.</text>
</comment>
<keyword evidence="2" id="KW-0472">Membrane</keyword>
<feature type="region of interest" description="Disordered" evidence="1">
    <location>
        <begin position="430"/>
        <end position="452"/>
    </location>
</feature>
<evidence type="ECO:0000256" key="1">
    <source>
        <dbReference type="SAM" id="MobiDB-lite"/>
    </source>
</evidence>